<dbReference type="GO" id="GO:0000105">
    <property type="term" value="P:L-histidine biosynthetic process"/>
    <property type="evidence" value="ECO:0007669"/>
    <property type="project" value="UniProtKB-UniRule"/>
</dbReference>
<dbReference type="PANTHER" id="PTHR21039">
    <property type="entry name" value="HISTIDINOL PHOSPHATASE-RELATED"/>
    <property type="match status" value="1"/>
</dbReference>
<comment type="similarity">
    <text evidence="2 8">Belongs to the PHP hydrolase family. HisK subfamily.</text>
</comment>
<evidence type="ECO:0000256" key="8">
    <source>
        <dbReference type="RuleBase" id="RU366003"/>
    </source>
</evidence>
<dbReference type="Gene3D" id="3.20.20.140">
    <property type="entry name" value="Metal-dependent hydrolases"/>
    <property type="match status" value="1"/>
</dbReference>
<evidence type="ECO:0000256" key="1">
    <source>
        <dbReference type="ARBA" id="ARBA00004970"/>
    </source>
</evidence>
<dbReference type="AlphaFoldDB" id="A0A4R3Z2X5"/>
<evidence type="ECO:0000313" key="10">
    <source>
        <dbReference type="EMBL" id="TCV99429.1"/>
    </source>
</evidence>
<comment type="caution">
    <text evidence="10">The sequence shown here is derived from an EMBL/GenBank/DDBJ whole genome shotgun (WGS) entry which is preliminary data.</text>
</comment>
<comment type="pathway">
    <text evidence="1 8">Amino-acid biosynthesis; L-histidine biosynthesis; L-histidine from 5-phospho-alpha-D-ribose 1-diphosphate: step 8/9.</text>
</comment>
<dbReference type="UniPathway" id="UPA00031">
    <property type="reaction ID" value="UER00013"/>
</dbReference>
<evidence type="ECO:0000256" key="2">
    <source>
        <dbReference type="ARBA" id="ARBA00009152"/>
    </source>
</evidence>
<evidence type="ECO:0000259" key="9">
    <source>
        <dbReference type="Pfam" id="PF02811"/>
    </source>
</evidence>
<evidence type="ECO:0000256" key="3">
    <source>
        <dbReference type="ARBA" id="ARBA00013085"/>
    </source>
</evidence>
<dbReference type="SUPFAM" id="SSF89550">
    <property type="entry name" value="PHP domain-like"/>
    <property type="match status" value="1"/>
</dbReference>
<dbReference type="EMBL" id="SMCQ01000009">
    <property type="protein sequence ID" value="TCV99429.1"/>
    <property type="molecule type" value="Genomic_DNA"/>
</dbReference>
<dbReference type="EC" id="3.1.3.15" evidence="3 8"/>
<name>A0A4R3Z2X5_9FIRM</name>
<protein>
    <recommendedName>
        <fullName evidence="3 8">Histidinol-phosphatase</fullName>
        <shortName evidence="8">HolPase</shortName>
        <ecNumber evidence="3 8">3.1.3.15</ecNumber>
    </recommendedName>
</protein>
<reference evidence="10 11" key="1">
    <citation type="submission" date="2019-03" db="EMBL/GenBank/DDBJ databases">
        <title>Genomic Encyclopedia of Type Strains, Phase IV (KMG-IV): sequencing the most valuable type-strain genomes for metagenomic binning, comparative biology and taxonomic classification.</title>
        <authorList>
            <person name="Goeker M."/>
        </authorList>
    </citation>
    <scope>NUCLEOTIDE SEQUENCE [LARGE SCALE GENOMIC DNA]</scope>
    <source>
        <strain evidence="10 11">DSM 29487</strain>
    </source>
</reference>
<evidence type="ECO:0000256" key="7">
    <source>
        <dbReference type="ARBA" id="ARBA00049158"/>
    </source>
</evidence>
<keyword evidence="5 8" id="KW-0378">Hydrolase</keyword>
<feature type="domain" description="PHP" evidence="9">
    <location>
        <begin position="4"/>
        <end position="186"/>
    </location>
</feature>
<proteinExistence type="inferred from homology"/>
<dbReference type="PANTHER" id="PTHR21039:SF0">
    <property type="entry name" value="HISTIDINOL-PHOSPHATASE"/>
    <property type="match status" value="1"/>
</dbReference>
<accession>A0A4R3Z2X5</accession>
<dbReference type="RefSeq" id="WP_066446795.1">
    <property type="nucleotide sequence ID" value="NZ_JADMQS010000003.1"/>
</dbReference>
<dbReference type="InterPro" id="IPR004013">
    <property type="entry name" value="PHP_dom"/>
</dbReference>
<keyword evidence="6 8" id="KW-0368">Histidine biosynthesis</keyword>
<dbReference type="GO" id="GO:0004401">
    <property type="term" value="F:histidinol-phosphatase activity"/>
    <property type="evidence" value="ECO:0007669"/>
    <property type="project" value="UniProtKB-UniRule"/>
</dbReference>
<evidence type="ECO:0000256" key="5">
    <source>
        <dbReference type="ARBA" id="ARBA00022801"/>
    </source>
</evidence>
<comment type="catalytic activity">
    <reaction evidence="7 8">
        <text>L-histidinol phosphate + H2O = L-histidinol + phosphate</text>
        <dbReference type="Rhea" id="RHEA:14465"/>
        <dbReference type="ChEBI" id="CHEBI:15377"/>
        <dbReference type="ChEBI" id="CHEBI:43474"/>
        <dbReference type="ChEBI" id="CHEBI:57699"/>
        <dbReference type="ChEBI" id="CHEBI:57980"/>
        <dbReference type="EC" id="3.1.3.15"/>
    </reaction>
</comment>
<sequence length="252" mass="29486">MKNYHTHTKRCYHAIDNEEDYILAAIKSGYSELGFSDHTPWHYDSSFHSTMRMEEDKLEGYVNTLLGLREKYKNQISIKIGLECEYFEKYIPWLKKTLKNYPIDYIILGNHFDDTDETGIYFGRPLTQQQLTKYVDNCIKAIHSGLYSYVAHPDLACYKTDDPFYYQEMKRLCLAAKEANMPLEFNLLGYSTNRHYPNTTFFKIAKEVGNKVIIGTDAHESSALLDMQTYQQAKALLEQMGLELTEEIKFLR</sequence>
<dbReference type="GeneID" id="98915299"/>
<dbReference type="InterPro" id="IPR010140">
    <property type="entry name" value="Histidinol_P_phosphatase_HisJ"/>
</dbReference>
<dbReference type="NCBIfam" id="TIGR01856">
    <property type="entry name" value="hisJ_fam"/>
    <property type="match status" value="1"/>
</dbReference>
<keyword evidence="4 8" id="KW-0028">Amino-acid biosynthesis</keyword>
<gene>
    <name evidence="10" type="ORF">EDD60_10910</name>
</gene>
<organism evidence="10 11">
    <name type="scientific">Longibaculum muris</name>
    <dbReference type="NCBI Taxonomy" id="1796628"/>
    <lineage>
        <taxon>Bacteria</taxon>
        <taxon>Bacillati</taxon>
        <taxon>Bacillota</taxon>
        <taxon>Erysipelotrichia</taxon>
        <taxon>Erysipelotrichales</taxon>
        <taxon>Coprobacillaceae</taxon>
        <taxon>Longibaculum</taxon>
    </lineage>
</organism>
<evidence type="ECO:0000256" key="4">
    <source>
        <dbReference type="ARBA" id="ARBA00022605"/>
    </source>
</evidence>
<dbReference type="CDD" id="cd12110">
    <property type="entry name" value="PHP_HisPPase_Hisj_like"/>
    <property type="match status" value="1"/>
</dbReference>
<evidence type="ECO:0000313" key="11">
    <source>
        <dbReference type="Proteomes" id="UP000295515"/>
    </source>
</evidence>
<evidence type="ECO:0000256" key="6">
    <source>
        <dbReference type="ARBA" id="ARBA00023102"/>
    </source>
</evidence>
<dbReference type="InterPro" id="IPR016195">
    <property type="entry name" value="Pol/histidinol_Pase-like"/>
</dbReference>
<keyword evidence="11" id="KW-1185">Reference proteome</keyword>
<dbReference type="Proteomes" id="UP000295515">
    <property type="component" value="Unassembled WGS sequence"/>
</dbReference>
<dbReference type="Pfam" id="PF02811">
    <property type="entry name" value="PHP"/>
    <property type="match status" value="1"/>
</dbReference>
<dbReference type="GO" id="GO:0005737">
    <property type="term" value="C:cytoplasm"/>
    <property type="evidence" value="ECO:0007669"/>
    <property type="project" value="TreeGrafter"/>
</dbReference>